<sequence length="81" mass="9394">ARQLLPTTMNRIDRHPIHPIYVDHTVSNALKTLLDEFRERSEGITLKVAAIRDSFNQCLINRKEIVPEDYEGEYDSIVDVI</sequence>
<evidence type="ECO:0000313" key="2">
    <source>
        <dbReference type="Proteomes" id="UP001328107"/>
    </source>
</evidence>
<name>A0AAN5C550_9BILA</name>
<protein>
    <submittedName>
        <fullName evidence="1">Uncharacterized protein</fullName>
    </submittedName>
</protein>
<proteinExistence type="predicted"/>
<feature type="non-terminal residue" evidence="1">
    <location>
        <position position="81"/>
    </location>
</feature>
<evidence type="ECO:0000313" key="1">
    <source>
        <dbReference type="EMBL" id="GMR31055.1"/>
    </source>
</evidence>
<dbReference type="Proteomes" id="UP001328107">
    <property type="component" value="Unassembled WGS sequence"/>
</dbReference>
<organism evidence="1 2">
    <name type="scientific">Pristionchus mayeri</name>
    <dbReference type="NCBI Taxonomy" id="1317129"/>
    <lineage>
        <taxon>Eukaryota</taxon>
        <taxon>Metazoa</taxon>
        <taxon>Ecdysozoa</taxon>
        <taxon>Nematoda</taxon>
        <taxon>Chromadorea</taxon>
        <taxon>Rhabditida</taxon>
        <taxon>Rhabditina</taxon>
        <taxon>Diplogasteromorpha</taxon>
        <taxon>Diplogasteroidea</taxon>
        <taxon>Neodiplogasteridae</taxon>
        <taxon>Pristionchus</taxon>
    </lineage>
</organism>
<keyword evidence="2" id="KW-1185">Reference proteome</keyword>
<dbReference type="AlphaFoldDB" id="A0AAN5C550"/>
<gene>
    <name evidence="1" type="ORF">PMAYCL1PPCAC_01250</name>
</gene>
<comment type="caution">
    <text evidence="1">The sequence shown here is derived from an EMBL/GenBank/DDBJ whole genome shotgun (WGS) entry which is preliminary data.</text>
</comment>
<feature type="non-terminal residue" evidence="1">
    <location>
        <position position="1"/>
    </location>
</feature>
<dbReference type="EMBL" id="BTRK01000001">
    <property type="protein sequence ID" value="GMR31055.1"/>
    <property type="molecule type" value="Genomic_DNA"/>
</dbReference>
<accession>A0AAN5C550</accession>
<reference evidence="2" key="1">
    <citation type="submission" date="2022-10" db="EMBL/GenBank/DDBJ databases">
        <title>Genome assembly of Pristionchus species.</title>
        <authorList>
            <person name="Yoshida K."/>
            <person name="Sommer R.J."/>
        </authorList>
    </citation>
    <scope>NUCLEOTIDE SEQUENCE [LARGE SCALE GENOMIC DNA]</scope>
    <source>
        <strain evidence="2">RS5460</strain>
    </source>
</reference>